<accession>A0A448WU22</accession>
<dbReference type="AlphaFoldDB" id="A0A448WU22"/>
<proteinExistence type="predicted"/>
<name>A0A448WU22_9PLAT</name>
<protein>
    <submittedName>
        <fullName evidence="1">Uncharacterized protein</fullName>
    </submittedName>
</protein>
<reference evidence="1" key="1">
    <citation type="submission" date="2018-11" db="EMBL/GenBank/DDBJ databases">
        <authorList>
            <consortium name="Pathogen Informatics"/>
        </authorList>
    </citation>
    <scope>NUCLEOTIDE SEQUENCE</scope>
</reference>
<gene>
    <name evidence="1" type="ORF">PXEA_LOCUS13686</name>
</gene>
<comment type="caution">
    <text evidence="1">The sequence shown here is derived from an EMBL/GenBank/DDBJ whole genome shotgun (WGS) entry which is preliminary data.</text>
</comment>
<dbReference type="Proteomes" id="UP000784294">
    <property type="component" value="Unassembled WGS sequence"/>
</dbReference>
<evidence type="ECO:0000313" key="1">
    <source>
        <dbReference type="EMBL" id="VEL20246.1"/>
    </source>
</evidence>
<dbReference type="OrthoDB" id="10260897at2759"/>
<sequence length="95" mass="10884">MTHFDPRQPLLIGGLSLAEETPTYLHSRFRAHRWLGLPACKINLSNGRPSALIKQRSGSQSHPPQLRSLDPITVSVGWRRYQSLAIFYKVRYLDI</sequence>
<organism evidence="1 2">
    <name type="scientific">Protopolystoma xenopodis</name>
    <dbReference type="NCBI Taxonomy" id="117903"/>
    <lineage>
        <taxon>Eukaryota</taxon>
        <taxon>Metazoa</taxon>
        <taxon>Spiralia</taxon>
        <taxon>Lophotrochozoa</taxon>
        <taxon>Platyhelminthes</taxon>
        <taxon>Monogenea</taxon>
        <taxon>Polyopisthocotylea</taxon>
        <taxon>Polystomatidea</taxon>
        <taxon>Polystomatidae</taxon>
        <taxon>Protopolystoma</taxon>
    </lineage>
</organism>
<keyword evidence="2" id="KW-1185">Reference proteome</keyword>
<evidence type="ECO:0000313" key="2">
    <source>
        <dbReference type="Proteomes" id="UP000784294"/>
    </source>
</evidence>
<dbReference type="EMBL" id="CAAALY010045472">
    <property type="protein sequence ID" value="VEL20246.1"/>
    <property type="molecule type" value="Genomic_DNA"/>
</dbReference>